<evidence type="ECO:0000313" key="2">
    <source>
        <dbReference type="Proteomes" id="UP000267535"/>
    </source>
</evidence>
<name>A0A3P1SPP4_9GAMM</name>
<evidence type="ECO:0000313" key="1">
    <source>
        <dbReference type="EMBL" id="RRC98615.1"/>
    </source>
</evidence>
<proteinExistence type="predicted"/>
<keyword evidence="2" id="KW-1185">Reference proteome</keyword>
<dbReference type="OrthoDB" id="6399636at2"/>
<protein>
    <submittedName>
        <fullName evidence="1">Uncharacterized protein</fullName>
    </submittedName>
</protein>
<dbReference type="AlphaFoldDB" id="A0A3P1SPP4"/>
<dbReference type="EMBL" id="RQXV01000007">
    <property type="protein sequence ID" value="RRC98615.1"/>
    <property type="molecule type" value="Genomic_DNA"/>
</dbReference>
<reference evidence="1 2" key="1">
    <citation type="submission" date="2018-11" db="EMBL/GenBank/DDBJ databases">
        <title>The draft genome sequence of Amphritea balenae JAMM 1525T.</title>
        <authorList>
            <person name="Fang Z."/>
            <person name="Zhang Y."/>
            <person name="Han X."/>
        </authorList>
    </citation>
    <scope>NUCLEOTIDE SEQUENCE [LARGE SCALE GENOMIC DNA]</scope>
    <source>
        <strain evidence="1 2">JAMM 1525</strain>
    </source>
</reference>
<gene>
    <name evidence="1" type="ORF">EHS89_13470</name>
</gene>
<dbReference type="Proteomes" id="UP000267535">
    <property type="component" value="Unassembled WGS sequence"/>
</dbReference>
<dbReference type="RefSeq" id="WP_124926676.1">
    <property type="nucleotide sequence ID" value="NZ_BMOH01000002.1"/>
</dbReference>
<comment type="caution">
    <text evidence="1">The sequence shown here is derived from an EMBL/GenBank/DDBJ whole genome shotgun (WGS) entry which is preliminary data.</text>
</comment>
<organism evidence="1 2">
    <name type="scientific">Amphritea balenae</name>
    <dbReference type="NCBI Taxonomy" id="452629"/>
    <lineage>
        <taxon>Bacteria</taxon>
        <taxon>Pseudomonadati</taxon>
        <taxon>Pseudomonadota</taxon>
        <taxon>Gammaproteobacteria</taxon>
        <taxon>Oceanospirillales</taxon>
        <taxon>Oceanospirillaceae</taxon>
        <taxon>Amphritea</taxon>
    </lineage>
</organism>
<sequence>MFIKIKFLLNVVWIYIAVVHCSYAQDIEVIVGMKRLGIPKELLVFQNEIERSGQYGFDSLDEVVLEAPKMKLGFDADPQGKLSVILKPSSLTIEKYGVSADAYNAWNRKGIYVDAVVKDDGEITKIAYRPAYPMFWHNFRNSRKESNDAAAIPWLGYCNTLPKSETQCFRVISHLGIASEIRYPESHIGNIDRIVSAYKELLDSWAV</sequence>
<accession>A0A3P1SPP4</accession>